<evidence type="ECO:0000313" key="1">
    <source>
        <dbReference type="EMBL" id="EAU75827.1"/>
    </source>
</evidence>
<reference evidence="1" key="4">
    <citation type="journal article" date="2007" name="Genome Biol.">
        <title>Update of the Anopheles gambiae PEST genome assembly.</title>
        <authorList>
            <person name="Sharakhova M.V."/>
            <person name="Hammond M.P."/>
            <person name="Lobo N.F."/>
            <person name="Krzywinski J."/>
            <person name="Unger M.F."/>
            <person name="Hillenmeyer M.E."/>
            <person name="Bruggner R.V."/>
            <person name="Birney E."/>
            <person name="Collins F.H."/>
        </authorList>
    </citation>
    <scope>NUCLEOTIDE SEQUENCE</scope>
    <source>
        <strain evidence="1">PEST</strain>
    </source>
</reference>
<protein>
    <submittedName>
        <fullName evidence="1">AGAP012055-PA</fullName>
    </submittedName>
</protein>
<dbReference type="AlphaFoldDB" id="A0NGN2"/>
<reference evidence="1" key="5">
    <citation type="submission" date="2011-05" db="EMBL/GenBank/DDBJ databases">
        <authorList>
            <consortium name="VectorBase"/>
        </authorList>
    </citation>
    <scope>NUCLEOTIDE SEQUENCE</scope>
    <source>
        <strain evidence="1">PEST</strain>
    </source>
</reference>
<dbReference type="PaxDb" id="7165-AGAP012055-PA"/>
<dbReference type="HOGENOM" id="CLU_2419252_0_0_1"/>
<feature type="non-terminal residue" evidence="1">
    <location>
        <position position="1"/>
    </location>
</feature>
<organism evidence="1">
    <name type="scientific">Anopheles gambiae</name>
    <name type="common">African malaria mosquito</name>
    <dbReference type="NCBI Taxonomy" id="7165"/>
    <lineage>
        <taxon>Eukaryota</taxon>
        <taxon>Metazoa</taxon>
        <taxon>Ecdysozoa</taxon>
        <taxon>Arthropoda</taxon>
        <taxon>Hexapoda</taxon>
        <taxon>Insecta</taxon>
        <taxon>Pterygota</taxon>
        <taxon>Neoptera</taxon>
        <taxon>Endopterygota</taxon>
        <taxon>Diptera</taxon>
        <taxon>Nematocera</taxon>
        <taxon>Culicoidea</taxon>
        <taxon>Culicidae</taxon>
        <taxon>Anophelinae</taxon>
        <taxon>Anopheles</taxon>
    </lineage>
</organism>
<reference evidence="1" key="2">
    <citation type="submission" date="2002-03" db="EMBL/GenBank/DDBJ databases">
        <authorList>
            <consortium name="The Anopheles Genome Sequencing Consortium"/>
        </authorList>
    </citation>
    <scope>NUCLEOTIDE SEQUENCE</scope>
    <source>
        <strain evidence="1">PEST</strain>
    </source>
</reference>
<dbReference type="EMBL" id="AAAB01008986">
    <property type="protein sequence ID" value="EAU75827.1"/>
    <property type="molecule type" value="Genomic_DNA"/>
</dbReference>
<gene>
    <name evidence="1" type="ORF">AgaP_AGAP012055</name>
</gene>
<comment type="caution">
    <text evidence="1">The sequence shown here is derived from an EMBL/GenBank/DDBJ whole genome shotgun (WGS) entry which is preliminary data.</text>
</comment>
<sequence>ARRVLRRKCSVHSNSQPCFLHRYRSCASERKEEVYSESVFVWSDIISPSPCAQFHPPTKNHPVSSPPITVWSAIPLEVAWPVRCVCIVSALL</sequence>
<reference evidence="1" key="1">
    <citation type="journal article" date="2002" name="Science">
        <title>The genome sequence of the malaria mosquito Anopheles gambiae.</title>
        <authorList>
            <person name="Holt R.A."/>
            <person name="Subramanian G.M."/>
            <person name="Halpern A."/>
            <person name="Sutton G.G."/>
            <person name="Charlab R."/>
            <person name="Nusskern D.R."/>
            <person name="Wincker P."/>
            <person name="Clark A.G."/>
            <person name="Ribeiro J.M."/>
            <person name="Wides R."/>
            <person name="Salzberg S.L."/>
            <person name="Loftus B."/>
            <person name="Yandell M."/>
            <person name="Majoros W.H."/>
            <person name="Rusch D.B."/>
            <person name="Lai Z."/>
            <person name="Kraft C.L."/>
            <person name="Abril J.F."/>
            <person name="Anthouard V."/>
            <person name="Arensburger P."/>
            <person name="Atkinson P.W."/>
            <person name="Baden H."/>
            <person name="de Berardinis V."/>
            <person name="Baldwin D."/>
            <person name="Benes V."/>
            <person name="Biedler J."/>
            <person name="Blass C."/>
            <person name="Bolanos R."/>
            <person name="Boscus D."/>
            <person name="Barnstead M."/>
            <person name="Cai S."/>
            <person name="Center A."/>
            <person name="Chaturverdi K."/>
            <person name="Christophides G.K."/>
            <person name="Chrystal M.A."/>
            <person name="Clamp M."/>
            <person name="Cravchik A."/>
            <person name="Curwen V."/>
            <person name="Dana A."/>
            <person name="Delcher A."/>
            <person name="Dew I."/>
            <person name="Evans C.A."/>
            <person name="Flanigan M."/>
            <person name="Grundschober-Freimoser A."/>
            <person name="Friedli L."/>
            <person name="Gu Z."/>
            <person name="Guan P."/>
            <person name="Guigo R."/>
            <person name="Hillenmeyer M.E."/>
            <person name="Hladun S.L."/>
            <person name="Hogan J.R."/>
            <person name="Hong Y.S."/>
            <person name="Hoover J."/>
            <person name="Jaillon O."/>
            <person name="Ke Z."/>
            <person name="Kodira C."/>
            <person name="Kokoza E."/>
            <person name="Koutsos A."/>
            <person name="Letunic I."/>
            <person name="Levitsky A."/>
            <person name="Liang Y."/>
            <person name="Lin J.J."/>
            <person name="Lobo N.F."/>
            <person name="Lopez J.R."/>
            <person name="Malek J.A."/>
            <person name="McIntosh T.C."/>
            <person name="Meister S."/>
            <person name="Miller J."/>
            <person name="Mobarry C."/>
            <person name="Mongin E."/>
            <person name="Murphy S.D."/>
            <person name="O'Brochta D.A."/>
            <person name="Pfannkoch C."/>
            <person name="Qi R."/>
            <person name="Regier M.A."/>
            <person name="Remington K."/>
            <person name="Shao H."/>
            <person name="Sharakhova M.V."/>
            <person name="Sitter C.D."/>
            <person name="Shetty J."/>
            <person name="Smith T.J."/>
            <person name="Strong R."/>
            <person name="Sun J."/>
            <person name="Thomasova D."/>
            <person name="Ton L.Q."/>
            <person name="Topalis P."/>
            <person name="Tu Z."/>
            <person name="Unger M.F."/>
            <person name="Walenz B."/>
            <person name="Wang A."/>
            <person name="Wang J."/>
            <person name="Wang M."/>
            <person name="Wang X."/>
            <person name="Woodford K.J."/>
            <person name="Wortman J.R."/>
            <person name="Wu M."/>
            <person name="Yao A."/>
            <person name="Zdobnov E.M."/>
            <person name="Zhang H."/>
            <person name="Zhao Q."/>
            <person name="Zhao S."/>
            <person name="Zhu S.C."/>
            <person name="Zhimulev I."/>
            <person name="Coluzzi M."/>
            <person name="della Torre A."/>
            <person name="Roth C.W."/>
            <person name="Louis C."/>
            <person name="Kalush F."/>
            <person name="Mural R.J."/>
            <person name="Myers E.W."/>
            <person name="Adams M.D."/>
            <person name="Smith H.O."/>
            <person name="Broder S."/>
            <person name="Gardner M.J."/>
            <person name="Fraser C.M."/>
            <person name="Birney E."/>
            <person name="Bork P."/>
            <person name="Brey P.T."/>
            <person name="Venter J.C."/>
            <person name="Weissenbach J."/>
            <person name="Kafatos F.C."/>
            <person name="Collins F.H."/>
            <person name="Hoffman S.L."/>
        </authorList>
    </citation>
    <scope>NUCLEOTIDE SEQUENCE [LARGE SCALE GENOMIC DNA]</scope>
    <source>
        <strain evidence="1">PEST</strain>
    </source>
</reference>
<accession>A0NGN2</accession>
<name>A0NGN2_ANOGA</name>
<reference evidence="1" key="3">
    <citation type="journal article" date="2004" name="Trends Parasitol.">
        <title>The Anopheles gambiae genome: an update.</title>
        <authorList>
            <person name="Mongin E."/>
            <person name="Louis C."/>
            <person name="Holt R.A."/>
            <person name="Birney E."/>
            <person name="Collins F.H."/>
        </authorList>
    </citation>
    <scope>NUCLEOTIDE SEQUENCE</scope>
    <source>
        <strain evidence="1">PEST</strain>
    </source>
</reference>
<proteinExistence type="predicted"/>